<dbReference type="InterPro" id="IPR006860">
    <property type="entry name" value="FecR"/>
</dbReference>
<feature type="domain" description="Protein FecR C-terminal" evidence="5">
    <location>
        <begin position="258"/>
        <end position="317"/>
    </location>
</feature>
<dbReference type="Pfam" id="PF16220">
    <property type="entry name" value="DUF4880"/>
    <property type="match status" value="1"/>
</dbReference>
<feature type="compositionally biased region" description="Low complexity" evidence="1">
    <location>
        <begin position="73"/>
        <end position="86"/>
    </location>
</feature>
<comment type="caution">
    <text evidence="6">The sequence shown here is derived from an EMBL/GenBank/DDBJ whole genome shotgun (WGS) entry which is preliminary data.</text>
</comment>
<reference evidence="6 7" key="1">
    <citation type="journal article" date="2013" name="Front. Microbiol.">
        <title>The genome of Nitrospina gracilis illuminates the metabolism and evolution of the major marine nitrite oxidizer.</title>
        <authorList>
            <person name="Luecker S."/>
            <person name="Nowka B."/>
            <person name="Rattei T."/>
            <person name="Spieck E."/>
            <person name="and Daims H."/>
        </authorList>
    </citation>
    <scope>NUCLEOTIDE SEQUENCE [LARGE SCALE GENOMIC DNA]</scope>
    <source>
        <strain evidence="6 7">3/211</strain>
    </source>
</reference>
<dbReference type="InterPro" id="IPR032508">
    <property type="entry name" value="FecR_C"/>
</dbReference>
<dbReference type="EMBL" id="CAQJ01000018">
    <property type="protein sequence ID" value="CCQ89709.1"/>
    <property type="molecule type" value="Genomic_DNA"/>
</dbReference>
<keyword evidence="2" id="KW-0472">Membrane</keyword>
<evidence type="ECO:0000259" key="3">
    <source>
        <dbReference type="Pfam" id="PF04773"/>
    </source>
</evidence>
<feature type="domain" description="FecR N-terminal" evidence="4">
    <location>
        <begin position="14"/>
        <end position="55"/>
    </location>
</feature>
<dbReference type="Gene3D" id="3.55.50.30">
    <property type="match status" value="1"/>
</dbReference>
<sequence length="337" mass="37173">MTPDPRDENHTVSDEAIAWFTRLQSGDVTEETRRQFESWRAHSPLHAMEYDRVSSIWNDLGGLKSGADSRPLSKAPPVSPSTAVPSGITRRGASRWRASMVILLLFLFGGSFWLPDAWVRITSDHYTETGERRELTLTDGSTVYLDTGSALSVEFSPQIRRLVLDRGRALFVVAEDKDRAFEVAAGGGTVRALGTAFEVLRKPGGVVVTVLESRVQVSRDSSKTNLTSGQQIHYSSDTGLSGVAMVDREDIATWRRGKLVFHNQTLAEVIEEVNRYHKGTILILDPQLRSSKVSGVFDITDPGLVLQALQDTLPIKILRVTDYLVLLDQAKTPAPAS</sequence>
<feature type="transmembrane region" description="Helical" evidence="2">
    <location>
        <begin position="96"/>
        <end position="114"/>
    </location>
</feature>
<evidence type="ECO:0000256" key="1">
    <source>
        <dbReference type="SAM" id="MobiDB-lite"/>
    </source>
</evidence>
<feature type="domain" description="FecR protein" evidence="3">
    <location>
        <begin position="125"/>
        <end position="215"/>
    </location>
</feature>
<proteinExistence type="predicted"/>
<dbReference type="HOGENOM" id="CLU_050192_0_1_0"/>
<evidence type="ECO:0000256" key="2">
    <source>
        <dbReference type="SAM" id="Phobius"/>
    </source>
</evidence>
<dbReference type="InterPro" id="IPR012373">
    <property type="entry name" value="Ferrdict_sens_TM"/>
</dbReference>
<organism evidence="6 7">
    <name type="scientific">Nitrospina gracilis (strain 3/211)</name>
    <dbReference type="NCBI Taxonomy" id="1266370"/>
    <lineage>
        <taxon>Bacteria</taxon>
        <taxon>Pseudomonadati</taxon>
        <taxon>Nitrospinota/Tectimicrobiota group</taxon>
        <taxon>Nitrospinota</taxon>
        <taxon>Nitrospinia</taxon>
        <taxon>Nitrospinales</taxon>
        <taxon>Nitrospinaceae</taxon>
        <taxon>Nitrospina</taxon>
    </lineage>
</organism>
<dbReference type="Gene3D" id="2.60.120.1440">
    <property type="match status" value="1"/>
</dbReference>
<name>M1YVS6_NITG3</name>
<keyword evidence="7" id="KW-1185">Reference proteome</keyword>
<dbReference type="GO" id="GO:0016989">
    <property type="term" value="F:sigma factor antagonist activity"/>
    <property type="evidence" value="ECO:0007669"/>
    <property type="project" value="TreeGrafter"/>
</dbReference>
<dbReference type="Pfam" id="PF16344">
    <property type="entry name" value="FecR_C"/>
    <property type="match status" value="1"/>
</dbReference>
<protein>
    <recommendedName>
        <fullName evidence="8">FecR family protein</fullName>
    </recommendedName>
</protein>
<dbReference type="STRING" id="1266370.NITGR_160018"/>
<evidence type="ECO:0008006" key="8">
    <source>
        <dbReference type="Google" id="ProtNLM"/>
    </source>
</evidence>
<dbReference type="InParanoid" id="M1YVS6"/>
<evidence type="ECO:0000259" key="5">
    <source>
        <dbReference type="Pfam" id="PF16344"/>
    </source>
</evidence>
<gene>
    <name evidence="6" type="ORF">NITGR_160018</name>
</gene>
<dbReference type="Proteomes" id="UP000011704">
    <property type="component" value="Unassembled WGS sequence"/>
</dbReference>
<dbReference type="Pfam" id="PF04773">
    <property type="entry name" value="FecR"/>
    <property type="match status" value="1"/>
</dbReference>
<dbReference type="OrthoDB" id="9798846at2"/>
<dbReference type="InterPro" id="IPR032623">
    <property type="entry name" value="FecR_N"/>
</dbReference>
<dbReference type="AlphaFoldDB" id="M1YVS6"/>
<evidence type="ECO:0000259" key="4">
    <source>
        <dbReference type="Pfam" id="PF16220"/>
    </source>
</evidence>
<dbReference type="PANTHER" id="PTHR30273:SF2">
    <property type="entry name" value="PROTEIN FECR"/>
    <property type="match status" value="1"/>
</dbReference>
<accession>M1YVS6</accession>
<evidence type="ECO:0000313" key="6">
    <source>
        <dbReference type="EMBL" id="CCQ89709.1"/>
    </source>
</evidence>
<dbReference type="PANTHER" id="PTHR30273">
    <property type="entry name" value="PERIPLASMIC SIGNAL SENSOR AND SIGMA FACTOR ACTIVATOR FECR-RELATED"/>
    <property type="match status" value="1"/>
</dbReference>
<feature type="region of interest" description="Disordered" evidence="1">
    <location>
        <begin position="68"/>
        <end position="87"/>
    </location>
</feature>
<dbReference type="PIRSF" id="PIRSF018266">
    <property type="entry name" value="FecR"/>
    <property type="match status" value="1"/>
</dbReference>
<evidence type="ECO:0000313" key="7">
    <source>
        <dbReference type="Proteomes" id="UP000011704"/>
    </source>
</evidence>
<keyword evidence="2" id="KW-1133">Transmembrane helix</keyword>
<dbReference type="FunCoup" id="M1YVS6">
    <property type="interactions" value="81"/>
</dbReference>
<keyword evidence="2" id="KW-0812">Transmembrane</keyword>